<feature type="region of interest" description="Disordered" evidence="1">
    <location>
        <begin position="117"/>
        <end position="139"/>
    </location>
</feature>
<comment type="caution">
    <text evidence="3">The sequence shown here is derived from an EMBL/GenBank/DDBJ whole genome shotgun (WGS) entry which is preliminary data.</text>
</comment>
<reference evidence="3" key="1">
    <citation type="submission" date="2021-02" db="EMBL/GenBank/DDBJ databases">
        <authorList>
            <person name="Nowell W R."/>
        </authorList>
    </citation>
    <scope>NUCLEOTIDE SEQUENCE</scope>
</reference>
<evidence type="ECO:0000313" key="4">
    <source>
        <dbReference type="Proteomes" id="UP000663842"/>
    </source>
</evidence>
<proteinExistence type="predicted"/>
<evidence type="ECO:0000313" key="3">
    <source>
        <dbReference type="EMBL" id="CAF3883958.1"/>
    </source>
</evidence>
<name>A0A819GMC7_9BILA</name>
<dbReference type="Proteomes" id="UP000663842">
    <property type="component" value="Unassembled WGS sequence"/>
</dbReference>
<protein>
    <submittedName>
        <fullName evidence="3">Uncharacterized protein</fullName>
    </submittedName>
</protein>
<accession>A0A819GMC7</accession>
<keyword evidence="5" id="KW-1185">Reference proteome</keyword>
<dbReference type="EMBL" id="CAJOBF010000886">
    <property type="protein sequence ID" value="CAF3883958.1"/>
    <property type="molecule type" value="Genomic_DNA"/>
</dbReference>
<evidence type="ECO:0000313" key="5">
    <source>
        <dbReference type="Proteomes" id="UP000663866"/>
    </source>
</evidence>
<organism evidence="3 4">
    <name type="scientific">Rotaria magnacalcarata</name>
    <dbReference type="NCBI Taxonomy" id="392030"/>
    <lineage>
        <taxon>Eukaryota</taxon>
        <taxon>Metazoa</taxon>
        <taxon>Spiralia</taxon>
        <taxon>Gnathifera</taxon>
        <taxon>Rotifera</taxon>
        <taxon>Eurotatoria</taxon>
        <taxon>Bdelloidea</taxon>
        <taxon>Philodinida</taxon>
        <taxon>Philodinidae</taxon>
        <taxon>Rotaria</taxon>
    </lineage>
</organism>
<dbReference type="Proteomes" id="UP000663866">
    <property type="component" value="Unassembled WGS sequence"/>
</dbReference>
<evidence type="ECO:0000256" key="1">
    <source>
        <dbReference type="SAM" id="MobiDB-lite"/>
    </source>
</evidence>
<sequence>MTRKPVDNADSNGKLVIMFTQSYQWEDSFSLSTACDQSTIVNESPTISGINAHLQCTTTSTTSGSYTAISIAEYCTDFSTLVDSNSGRISTVENITTGSTFCVAFQGTAWIGLQSSNCGSSGRKQRKTKPNPGSSGTTTQRITALATTGATCYSAGAGPDGLINTPPVATIISPIEVSINALADITVPVIDAIMTIPGSFYILYCRWARQTATLDECGDVCQGAPGSVLGAKSCTLAFNSTGKVIEQSYAVTIMVEDFYGQGTYIHHLLSFPFNVQFML</sequence>
<gene>
    <name evidence="2" type="ORF">OVN521_LOCUS1286</name>
    <name evidence="3" type="ORF">UXM345_LOCUS9627</name>
</gene>
<evidence type="ECO:0000313" key="2">
    <source>
        <dbReference type="EMBL" id="CAF3753811.1"/>
    </source>
</evidence>
<dbReference type="EMBL" id="CAJOBG010000085">
    <property type="protein sequence ID" value="CAF3753811.1"/>
    <property type="molecule type" value="Genomic_DNA"/>
</dbReference>
<dbReference type="AlphaFoldDB" id="A0A819GMC7"/>